<dbReference type="RefSeq" id="WP_167685507.1">
    <property type="nucleotide sequence ID" value="NZ_QHLQ01000023.1"/>
</dbReference>
<comment type="caution">
    <text evidence="1">The sequence shown here is derived from an EMBL/GenBank/DDBJ whole genome shotgun (WGS) entry which is preliminary data.</text>
</comment>
<organism evidence="1 2">
    <name type="scientific">Parasedimentitalea denitrificans</name>
    <dbReference type="NCBI Taxonomy" id="2211118"/>
    <lineage>
        <taxon>Bacteria</taxon>
        <taxon>Pseudomonadati</taxon>
        <taxon>Pseudomonadota</taxon>
        <taxon>Alphaproteobacteria</taxon>
        <taxon>Rhodobacterales</taxon>
        <taxon>Paracoccaceae</taxon>
        <taxon>Parasedimentitalea</taxon>
    </lineage>
</organism>
<dbReference type="EMBL" id="QHLQ01000023">
    <property type="protein sequence ID" value="NIZ62895.1"/>
    <property type="molecule type" value="Genomic_DNA"/>
</dbReference>
<gene>
    <name evidence="1" type="ORF">DL239_18165</name>
</gene>
<name>A0ABX0WF00_9RHOB</name>
<evidence type="ECO:0000313" key="2">
    <source>
        <dbReference type="Proteomes" id="UP001429564"/>
    </source>
</evidence>
<proteinExistence type="predicted"/>
<accession>A0ABX0WF00</accession>
<evidence type="ECO:0000313" key="1">
    <source>
        <dbReference type="EMBL" id="NIZ62895.1"/>
    </source>
</evidence>
<dbReference type="Proteomes" id="UP001429564">
    <property type="component" value="Unassembled WGS sequence"/>
</dbReference>
<sequence length="118" mass="13253">MHGVVLWSDESQNKAVIWCEDQGDLAFYSQKKPLETVDLHEGDLICFDLTLHQNCRMAENLQVLEHSASVGLVKSLTTAQVESASKPISDQNSAQVISFSARLEQKQRENEPRRHCAS</sequence>
<protein>
    <submittedName>
        <fullName evidence="1">Uncharacterized protein</fullName>
    </submittedName>
</protein>
<keyword evidence="2" id="KW-1185">Reference proteome</keyword>
<reference evidence="1 2" key="1">
    <citation type="submission" date="2018-05" db="EMBL/GenBank/DDBJ databases">
        <authorList>
            <person name="Zhang Y.-J."/>
        </authorList>
    </citation>
    <scope>NUCLEOTIDE SEQUENCE [LARGE SCALE GENOMIC DNA]</scope>
    <source>
        <strain evidence="1 2">CY04</strain>
    </source>
</reference>